<name>A0A3B0SHY1_9ZZZZ</name>
<reference evidence="2" key="1">
    <citation type="submission" date="2018-06" db="EMBL/GenBank/DDBJ databases">
        <authorList>
            <person name="Zhirakovskaya E."/>
        </authorList>
    </citation>
    <scope>NUCLEOTIDE SEQUENCE</scope>
</reference>
<dbReference type="AlphaFoldDB" id="A0A3B0SHY1"/>
<dbReference type="GO" id="GO:0016746">
    <property type="term" value="F:acyltransferase activity"/>
    <property type="evidence" value="ECO:0007669"/>
    <property type="project" value="UniProtKB-KW"/>
</dbReference>
<gene>
    <name evidence="2" type="ORF">MNBD_ALPHA07-2465</name>
</gene>
<dbReference type="InterPro" id="IPR021395">
    <property type="entry name" value="DUF3035"/>
</dbReference>
<sequence>MSLPRILVIILVFTLAACSSRKDETNLRRIKKTGNGPDEFSIIPGKPLQSPESYAALPAPTPDGGNLTDQSPNADGIAALGGNPAALNETGIAPNERGLVAHAARYGVTPGIRQTLAKEDLKLRKRSGKVNIFRIGPSDDYSLAYKRQWLDAFAEERRLRRLGIATPSSPPEDQ</sequence>
<feature type="region of interest" description="Disordered" evidence="1">
    <location>
        <begin position="30"/>
        <end position="72"/>
    </location>
</feature>
<evidence type="ECO:0000256" key="1">
    <source>
        <dbReference type="SAM" id="MobiDB-lite"/>
    </source>
</evidence>
<dbReference type="EMBL" id="UOEG01000121">
    <property type="protein sequence ID" value="VAV94535.1"/>
    <property type="molecule type" value="Genomic_DNA"/>
</dbReference>
<keyword evidence="2" id="KW-0670">Pyruvate</keyword>
<dbReference type="PROSITE" id="PS51257">
    <property type="entry name" value="PROKAR_LIPOPROTEIN"/>
    <property type="match status" value="1"/>
</dbReference>
<proteinExistence type="predicted"/>
<keyword evidence="2" id="KW-0808">Transferase</keyword>
<organism evidence="2">
    <name type="scientific">hydrothermal vent metagenome</name>
    <dbReference type="NCBI Taxonomy" id="652676"/>
    <lineage>
        <taxon>unclassified sequences</taxon>
        <taxon>metagenomes</taxon>
        <taxon>ecological metagenomes</taxon>
    </lineage>
</organism>
<accession>A0A3B0SHY1</accession>
<dbReference type="Pfam" id="PF11233">
    <property type="entry name" value="DUF3035"/>
    <property type="match status" value="1"/>
</dbReference>
<protein>
    <submittedName>
        <fullName evidence="2">Pyruvate/2-oxoglutarate dehydrogenase complex, dihydrolipoamide acyltransferase (E2) component, and related enzymes</fullName>
    </submittedName>
</protein>
<keyword evidence="2" id="KW-0012">Acyltransferase</keyword>
<evidence type="ECO:0000313" key="2">
    <source>
        <dbReference type="EMBL" id="VAV94535.1"/>
    </source>
</evidence>